<organism evidence="1 2">
    <name type="scientific">Canavalia gladiata</name>
    <name type="common">Sword bean</name>
    <name type="synonym">Dolichos gladiatus</name>
    <dbReference type="NCBI Taxonomy" id="3824"/>
    <lineage>
        <taxon>Eukaryota</taxon>
        <taxon>Viridiplantae</taxon>
        <taxon>Streptophyta</taxon>
        <taxon>Embryophyta</taxon>
        <taxon>Tracheophyta</taxon>
        <taxon>Spermatophyta</taxon>
        <taxon>Magnoliopsida</taxon>
        <taxon>eudicotyledons</taxon>
        <taxon>Gunneridae</taxon>
        <taxon>Pentapetalae</taxon>
        <taxon>rosids</taxon>
        <taxon>fabids</taxon>
        <taxon>Fabales</taxon>
        <taxon>Fabaceae</taxon>
        <taxon>Papilionoideae</taxon>
        <taxon>50 kb inversion clade</taxon>
        <taxon>NPAAA clade</taxon>
        <taxon>indigoferoid/millettioid clade</taxon>
        <taxon>Phaseoleae</taxon>
        <taxon>Canavalia</taxon>
    </lineage>
</organism>
<keyword evidence="2" id="KW-1185">Reference proteome</keyword>
<dbReference type="AlphaFoldDB" id="A0AAN9L4B6"/>
<reference evidence="1 2" key="1">
    <citation type="submission" date="2024-01" db="EMBL/GenBank/DDBJ databases">
        <title>The genomes of 5 underutilized Papilionoideae crops provide insights into root nodulation and disease resistanc.</title>
        <authorList>
            <person name="Jiang F."/>
        </authorList>
    </citation>
    <scope>NUCLEOTIDE SEQUENCE [LARGE SCALE GENOMIC DNA]</scope>
    <source>
        <strain evidence="1">LVBAO_FW01</strain>
        <tissue evidence="1">Leaves</tissue>
    </source>
</reference>
<proteinExistence type="predicted"/>
<evidence type="ECO:0000313" key="2">
    <source>
        <dbReference type="Proteomes" id="UP001367508"/>
    </source>
</evidence>
<name>A0AAN9L4B6_CANGL</name>
<comment type="caution">
    <text evidence="1">The sequence shown here is derived from an EMBL/GenBank/DDBJ whole genome shotgun (WGS) entry which is preliminary data.</text>
</comment>
<dbReference type="Proteomes" id="UP001367508">
    <property type="component" value="Unassembled WGS sequence"/>
</dbReference>
<evidence type="ECO:0000313" key="1">
    <source>
        <dbReference type="EMBL" id="KAK7328919.1"/>
    </source>
</evidence>
<sequence length="232" mass="26531">MTRRHSELLQTLLSRTPTSPRIHLACWRLLNFGEHRQHHDDHLVVTSELLTFARRLAAPRIPLLSSGDTWAVFAVSLALLLPCPVERPDHVLLQSVSKLCIVELIDRNSIWPQSGGVRAIPCPLPPGPATDFGPWLYSVFHQSPTYHDRESDGLLAVPRGCVASGRSNGGWNARTSRAYLLLTKFEKIPRNFQSLSPQKDPHFLARGPYLYLRECPFQRLRPFFFFLLYYCY</sequence>
<gene>
    <name evidence="1" type="ORF">VNO77_23056</name>
</gene>
<dbReference type="EMBL" id="JAYMYQ010000005">
    <property type="protein sequence ID" value="KAK7328919.1"/>
    <property type="molecule type" value="Genomic_DNA"/>
</dbReference>
<accession>A0AAN9L4B6</accession>
<protein>
    <submittedName>
        <fullName evidence="1">Uncharacterized protein</fullName>
    </submittedName>
</protein>